<dbReference type="OMA" id="WFSTESI"/>
<dbReference type="EMBL" id="CAQQ02388981">
    <property type="status" value="NOT_ANNOTATED_CDS"/>
    <property type="molecule type" value="Genomic_DNA"/>
</dbReference>
<reference evidence="10" key="1">
    <citation type="submission" date="2013-02" db="EMBL/GenBank/DDBJ databases">
        <authorList>
            <person name="Hughes D."/>
        </authorList>
    </citation>
    <scope>NUCLEOTIDE SEQUENCE</scope>
    <source>
        <strain>Durham</strain>
        <strain evidence="10">NC isolate 2 -- Noor lab</strain>
    </source>
</reference>
<dbReference type="EnsemblMetazoa" id="MESCA008449-RA">
    <property type="protein sequence ID" value="MESCA008449-PA"/>
    <property type="gene ID" value="MESCA008449"/>
</dbReference>
<evidence type="ECO:0000256" key="4">
    <source>
        <dbReference type="ARBA" id="ARBA00022679"/>
    </source>
</evidence>
<keyword evidence="7" id="KW-0472">Membrane</keyword>
<keyword evidence="3 8" id="KW-0328">Glycosyltransferase</keyword>
<dbReference type="PANTHER" id="PTHR21461">
    <property type="entry name" value="GLYCOSYLTRANSFERASE FAMILY 92 PROTEIN"/>
    <property type="match status" value="1"/>
</dbReference>
<sequence length="320" mass="37418">MWLSSWGYKSEDYQHPYLISCDIPEPLWNKTPVAVSLVENKCDKATNLLKIHNRKPVSGQKEDFAVCVKGLSYQYNDQSVILIEWLETLFEMGVSKVIIYVLNVHPNIWKVLEYYLSLGKIELREHTLSGHGPNIPAFQHDFLYNKVGWKRLQELIPYNDCYYDNLNLYKFIALLDIDELIVPKGHLSTWQQLFVFLQPTLKHKPADIDGYGFRDVLFLDEHHTYENIAPYLRFANTIVRASEHMKVGHGTKSWFSTESILTLHNHYSFNLLSPNRKARNKKWHEVDPNVAQMQHYCFNRNCNKLNSTILDTICGSIKIQ</sequence>
<evidence type="ECO:0000256" key="6">
    <source>
        <dbReference type="ARBA" id="ARBA00022989"/>
    </source>
</evidence>
<dbReference type="EC" id="2.4.1.-" evidence="8"/>
<organism evidence="9 10">
    <name type="scientific">Megaselia scalaris</name>
    <name type="common">Humpbacked fly</name>
    <name type="synonym">Phora scalaris</name>
    <dbReference type="NCBI Taxonomy" id="36166"/>
    <lineage>
        <taxon>Eukaryota</taxon>
        <taxon>Metazoa</taxon>
        <taxon>Ecdysozoa</taxon>
        <taxon>Arthropoda</taxon>
        <taxon>Hexapoda</taxon>
        <taxon>Insecta</taxon>
        <taxon>Pterygota</taxon>
        <taxon>Neoptera</taxon>
        <taxon>Endopterygota</taxon>
        <taxon>Diptera</taxon>
        <taxon>Brachycera</taxon>
        <taxon>Muscomorpha</taxon>
        <taxon>Platypezoidea</taxon>
        <taxon>Phoridae</taxon>
        <taxon>Megaseliini</taxon>
        <taxon>Megaselia</taxon>
    </lineage>
</organism>
<keyword evidence="4 8" id="KW-0808">Transferase</keyword>
<accession>T1GXA6</accession>
<evidence type="ECO:0000256" key="3">
    <source>
        <dbReference type="ARBA" id="ARBA00022676"/>
    </source>
</evidence>
<evidence type="ECO:0000256" key="8">
    <source>
        <dbReference type="RuleBase" id="RU366017"/>
    </source>
</evidence>
<evidence type="ECO:0000313" key="9">
    <source>
        <dbReference type="EnsemblMetazoa" id="MESCA008449-PA"/>
    </source>
</evidence>
<evidence type="ECO:0000256" key="7">
    <source>
        <dbReference type="ARBA" id="ARBA00023136"/>
    </source>
</evidence>
<evidence type="ECO:0000313" key="10">
    <source>
        <dbReference type="Proteomes" id="UP000015102"/>
    </source>
</evidence>
<reference evidence="9" key="2">
    <citation type="submission" date="2015-06" db="UniProtKB">
        <authorList>
            <consortium name="EnsemblMetazoa"/>
        </authorList>
    </citation>
    <scope>IDENTIFICATION</scope>
</reference>
<keyword evidence="5" id="KW-0812">Transmembrane</keyword>
<proteinExistence type="inferred from homology"/>
<evidence type="ECO:0000256" key="5">
    <source>
        <dbReference type="ARBA" id="ARBA00022692"/>
    </source>
</evidence>
<dbReference type="InterPro" id="IPR008166">
    <property type="entry name" value="Glyco_transf_92"/>
</dbReference>
<protein>
    <recommendedName>
        <fullName evidence="8">Glycosyltransferase family 92 protein</fullName>
        <ecNumber evidence="8">2.4.1.-</ecNumber>
    </recommendedName>
</protein>
<dbReference type="AlphaFoldDB" id="T1GXA6"/>
<dbReference type="PANTHER" id="PTHR21461:SF83">
    <property type="entry name" value="GLYCOSYLTRANSFERASE FAMILY 92 PROTEIN"/>
    <property type="match status" value="1"/>
</dbReference>
<comment type="subcellular location">
    <subcellularLocation>
        <location evidence="1">Membrane</location>
        <topology evidence="1">Single-pass membrane protein</topology>
    </subcellularLocation>
</comment>
<dbReference type="GO" id="GO:0016020">
    <property type="term" value="C:membrane"/>
    <property type="evidence" value="ECO:0007669"/>
    <property type="project" value="UniProtKB-SubCell"/>
</dbReference>
<dbReference type="HOGENOM" id="CLU_869567_0_0_1"/>
<keyword evidence="10" id="KW-1185">Reference proteome</keyword>
<dbReference type="GO" id="GO:0005737">
    <property type="term" value="C:cytoplasm"/>
    <property type="evidence" value="ECO:0007669"/>
    <property type="project" value="TreeGrafter"/>
</dbReference>
<comment type="similarity">
    <text evidence="2 8">Belongs to the glycosyltransferase 92 family.</text>
</comment>
<keyword evidence="6" id="KW-1133">Transmembrane helix</keyword>
<dbReference type="GO" id="GO:0016757">
    <property type="term" value="F:glycosyltransferase activity"/>
    <property type="evidence" value="ECO:0007669"/>
    <property type="project" value="UniProtKB-UniRule"/>
</dbReference>
<evidence type="ECO:0000256" key="2">
    <source>
        <dbReference type="ARBA" id="ARBA00007647"/>
    </source>
</evidence>
<evidence type="ECO:0000256" key="1">
    <source>
        <dbReference type="ARBA" id="ARBA00004167"/>
    </source>
</evidence>
<dbReference type="Proteomes" id="UP000015102">
    <property type="component" value="Unassembled WGS sequence"/>
</dbReference>
<dbReference type="Pfam" id="PF01697">
    <property type="entry name" value="Glyco_transf_92"/>
    <property type="match status" value="1"/>
</dbReference>
<name>T1GXA6_MEGSC</name>